<name>A0A9D1E7S2_9FIRM</name>
<protein>
    <submittedName>
        <fullName evidence="1">Electron transfer flavoprotein subunit beta</fullName>
    </submittedName>
</protein>
<comment type="caution">
    <text evidence="1">The sequence shown here is derived from an EMBL/GenBank/DDBJ whole genome shotgun (WGS) entry which is preliminary data.</text>
</comment>
<reference evidence="1" key="2">
    <citation type="journal article" date="2021" name="PeerJ">
        <title>Extensive microbial diversity within the chicken gut microbiome revealed by metagenomics and culture.</title>
        <authorList>
            <person name="Gilroy R."/>
            <person name="Ravi A."/>
            <person name="Getino M."/>
            <person name="Pursley I."/>
            <person name="Horton D.L."/>
            <person name="Alikhan N.F."/>
            <person name="Baker D."/>
            <person name="Gharbi K."/>
            <person name="Hall N."/>
            <person name="Watson M."/>
            <person name="Adriaenssens E.M."/>
            <person name="Foster-Nyarko E."/>
            <person name="Jarju S."/>
            <person name="Secka A."/>
            <person name="Antonio M."/>
            <person name="Oren A."/>
            <person name="Chaudhuri R.R."/>
            <person name="La Ragione R."/>
            <person name="Hildebrand F."/>
            <person name="Pallen M.J."/>
        </authorList>
    </citation>
    <scope>NUCLEOTIDE SEQUENCE</scope>
    <source>
        <strain evidence="1">ChiSjej5B23-6657</strain>
    </source>
</reference>
<organism evidence="1 2">
    <name type="scientific">Candidatus Pullilachnospira gallistercoris</name>
    <dbReference type="NCBI Taxonomy" id="2840911"/>
    <lineage>
        <taxon>Bacteria</taxon>
        <taxon>Bacillati</taxon>
        <taxon>Bacillota</taxon>
        <taxon>Clostridia</taxon>
        <taxon>Lachnospirales</taxon>
        <taxon>Lachnospiraceae</taxon>
        <taxon>Lachnospiraceae incertae sedis</taxon>
        <taxon>Candidatus Pullilachnospira</taxon>
    </lineage>
</organism>
<sequence length="67" mass="7402">YDEKEVTVWGRADLKDVDDSDLGLKGSPTKIAKASDKVRKGAGEKVTLDPQESVDYIMGKLKEKHVI</sequence>
<evidence type="ECO:0000313" key="2">
    <source>
        <dbReference type="Proteomes" id="UP000823912"/>
    </source>
</evidence>
<evidence type="ECO:0000313" key="1">
    <source>
        <dbReference type="EMBL" id="HIR69718.1"/>
    </source>
</evidence>
<dbReference type="AlphaFoldDB" id="A0A9D1E7S2"/>
<dbReference type="EMBL" id="DVHM01000007">
    <property type="protein sequence ID" value="HIR69718.1"/>
    <property type="molecule type" value="Genomic_DNA"/>
</dbReference>
<gene>
    <name evidence="1" type="ORF">IAA55_00365</name>
</gene>
<dbReference type="Proteomes" id="UP000823912">
    <property type="component" value="Unassembled WGS sequence"/>
</dbReference>
<dbReference type="Gene3D" id="3.40.50.620">
    <property type="entry name" value="HUPs"/>
    <property type="match status" value="1"/>
</dbReference>
<proteinExistence type="predicted"/>
<reference evidence="1" key="1">
    <citation type="submission" date="2020-10" db="EMBL/GenBank/DDBJ databases">
        <authorList>
            <person name="Gilroy R."/>
        </authorList>
    </citation>
    <scope>NUCLEOTIDE SEQUENCE</scope>
    <source>
        <strain evidence="1">ChiSjej5B23-6657</strain>
    </source>
</reference>
<accession>A0A9D1E7S2</accession>
<dbReference type="InterPro" id="IPR014729">
    <property type="entry name" value="Rossmann-like_a/b/a_fold"/>
</dbReference>
<feature type="non-terminal residue" evidence="1">
    <location>
        <position position="1"/>
    </location>
</feature>